<dbReference type="PANTHER" id="PTHR48090">
    <property type="entry name" value="UNDECAPRENYL-PHOSPHATE 4-DEOXY-4-FORMAMIDO-L-ARABINOSE TRANSFERASE-RELATED"/>
    <property type="match status" value="1"/>
</dbReference>
<accession>A0A8J3YCL1</accession>
<evidence type="ECO:0000313" key="4">
    <source>
        <dbReference type="EMBL" id="GIJ05290.1"/>
    </source>
</evidence>
<dbReference type="InterPro" id="IPR050256">
    <property type="entry name" value="Glycosyltransferase_2"/>
</dbReference>
<feature type="region of interest" description="Disordered" evidence="2">
    <location>
        <begin position="278"/>
        <end position="428"/>
    </location>
</feature>
<evidence type="ECO:0000256" key="2">
    <source>
        <dbReference type="SAM" id="MobiDB-lite"/>
    </source>
</evidence>
<sequence length="428" mass="44692">MSVVLPALNEENNLPLVLEGLPDLVDEVVVVDGGSVDDTVAIAREVRPDAVVVRQTRRGKGNALVCGFAAATGDIIVTLNADGSTDPGEIPRYVDALLAGAEVAHGSRYRAGGGSFEGSRWDDLGNRTLNTMVNALFGTRFTDLAFGYNAFWRSLLPALDLPEADGPAPRRGGAVWGDGPEIEPLINIRMAAQGLRVVEVASIGYPRIHGEVRRSRLREGGLALKAVAAEWQRHRRANRTVAGRHGASAAAAATAPAPAPARTDVTPPLQRAAAEPLPPWADILPGPAAPPAGPRPGPGGGGGRHAAPSDDEQDRFPRRQAPDRPTGRHGAPDASDTLDDHGSAFSAAGGLGSGGGEPAWRGGERRHGADRRRSATRRAPSTGAASWEANPRPELTVITGAGDSPMTTLTPGRRPTHLRAVAGDTRWS</sequence>
<name>A0A8J3YCL1_9ACTN</name>
<dbReference type="InterPro" id="IPR029044">
    <property type="entry name" value="Nucleotide-diphossugar_trans"/>
</dbReference>
<dbReference type="Pfam" id="PF00535">
    <property type="entry name" value="Glycos_transf_2"/>
    <property type="match status" value="1"/>
</dbReference>
<evidence type="ECO:0000313" key="5">
    <source>
        <dbReference type="Proteomes" id="UP000652013"/>
    </source>
</evidence>
<dbReference type="InterPro" id="IPR001173">
    <property type="entry name" value="Glyco_trans_2-like"/>
</dbReference>
<dbReference type="SUPFAM" id="SSF53448">
    <property type="entry name" value="Nucleotide-diphospho-sugar transferases"/>
    <property type="match status" value="1"/>
</dbReference>
<feature type="compositionally biased region" description="Basic and acidic residues" evidence="2">
    <location>
        <begin position="314"/>
        <end position="326"/>
    </location>
</feature>
<proteinExistence type="inferred from homology"/>
<comment type="caution">
    <text evidence="4">The sequence shown here is derived from an EMBL/GenBank/DDBJ whole genome shotgun (WGS) entry which is preliminary data.</text>
</comment>
<feature type="compositionally biased region" description="Low complexity" evidence="2">
    <location>
        <begin position="377"/>
        <end position="386"/>
    </location>
</feature>
<dbReference type="RefSeq" id="WP_275411476.1">
    <property type="nucleotide sequence ID" value="NZ_BAAAGJ010000011.1"/>
</dbReference>
<feature type="domain" description="Glycosyltransferase 2-like" evidence="3">
    <location>
        <begin position="2"/>
        <end position="155"/>
    </location>
</feature>
<protein>
    <recommendedName>
        <fullName evidence="3">Glycosyltransferase 2-like domain-containing protein</fullName>
    </recommendedName>
</protein>
<feature type="compositionally biased region" description="Basic and acidic residues" evidence="2">
    <location>
        <begin position="362"/>
        <end position="373"/>
    </location>
</feature>
<dbReference type="Proteomes" id="UP000652013">
    <property type="component" value="Unassembled WGS sequence"/>
</dbReference>
<evidence type="ECO:0000256" key="1">
    <source>
        <dbReference type="ARBA" id="ARBA00006739"/>
    </source>
</evidence>
<evidence type="ECO:0000259" key="3">
    <source>
        <dbReference type="Pfam" id="PF00535"/>
    </source>
</evidence>
<organism evidence="4 5">
    <name type="scientific">Spirilliplanes yamanashiensis</name>
    <dbReference type="NCBI Taxonomy" id="42233"/>
    <lineage>
        <taxon>Bacteria</taxon>
        <taxon>Bacillati</taxon>
        <taxon>Actinomycetota</taxon>
        <taxon>Actinomycetes</taxon>
        <taxon>Micromonosporales</taxon>
        <taxon>Micromonosporaceae</taxon>
        <taxon>Spirilliplanes</taxon>
    </lineage>
</organism>
<keyword evidence="5" id="KW-1185">Reference proteome</keyword>
<feature type="region of interest" description="Disordered" evidence="2">
    <location>
        <begin position="238"/>
        <end position="265"/>
    </location>
</feature>
<feature type="compositionally biased region" description="Pro residues" evidence="2">
    <location>
        <begin position="287"/>
        <end position="297"/>
    </location>
</feature>
<comment type="similarity">
    <text evidence="1">Belongs to the glycosyltransferase 2 family.</text>
</comment>
<gene>
    <name evidence="4" type="ORF">Sya03_46420</name>
</gene>
<dbReference type="PANTHER" id="PTHR48090:SF7">
    <property type="entry name" value="RFBJ PROTEIN"/>
    <property type="match status" value="1"/>
</dbReference>
<dbReference type="AlphaFoldDB" id="A0A8J3YCL1"/>
<feature type="compositionally biased region" description="Low complexity" evidence="2">
    <location>
        <begin position="247"/>
        <end position="256"/>
    </location>
</feature>
<dbReference type="EMBL" id="BOOY01000032">
    <property type="protein sequence ID" value="GIJ05290.1"/>
    <property type="molecule type" value="Genomic_DNA"/>
</dbReference>
<dbReference type="CDD" id="cd04179">
    <property type="entry name" value="DPM_DPG-synthase_like"/>
    <property type="match status" value="1"/>
</dbReference>
<reference evidence="4" key="1">
    <citation type="submission" date="2021-01" db="EMBL/GenBank/DDBJ databases">
        <title>Whole genome shotgun sequence of Spirilliplanes yamanashiensis NBRC 15828.</title>
        <authorList>
            <person name="Komaki H."/>
            <person name="Tamura T."/>
        </authorList>
    </citation>
    <scope>NUCLEOTIDE SEQUENCE</scope>
    <source>
        <strain evidence="4">NBRC 15828</strain>
    </source>
</reference>
<dbReference type="Gene3D" id="3.90.550.10">
    <property type="entry name" value="Spore Coat Polysaccharide Biosynthesis Protein SpsA, Chain A"/>
    <property type="match status" value="1"/>
</dbReference>